<evidence type="ECO:0008006" key="4">
    <source>
        <dbReference type="Google" id="ProtNLM"/>
    </source>
</evidence>
<feature type="chain" id="PRO_5005492204" description="Secreted protein" evidence="1">
    <location>
        <begin position="20"/>
        <end position="164"/>
    </location>
</feature>
<dbReference type="RefSeq" id="WP_053836917.1">
    <property type="nucleotide sequence ID" value="NZ_CP076251.1"/>
</dbReference>
<name>A0A0K2ZCL0_9XANT</name>
<organism evidence="2 3">
    <name type="scientific">Xanthomonas graminis pv. phlei</name>
    <dbReference type="NCBI Taxonomy" id="487906"/>
    <lineage>
        <taxon>Bacteria</taxon>
        <taxon>Pseudomonadati</taxon>
        <taxon>Pseudomonadota</taxon>
        <taxon>Gammaproteobacteria</taxon>
        <taxon>Lysobacterales</taxon>
        <taxon>Lysobacteraceae</taxon>
        <taxon>Xanthomonas</taxon>
        <taxon>Xanthomonas translucens group</taxon>
        <taxon>Xanthomonas graminis</taxon>
    </lineage>
</organism>
<feature type="signal peptide" evidence="1">
    <location>
        <begin position="1"/>
        <end position="19"/>
    </location>
</feature>
<protein>
    <recommendedName>
        <fullName evidence="4">Secreted protein</fullName>
    </recommendedName>
</protein>
<proteinExistence type="predicted"/>
<accession>A0A0K2ZCL0</accession>
<dbReference type="Proteomes" id="UP000045978">
    <property type="component" value="Unassembled WGS sequence"/>
</dbReference>
<dbReference type="AlphaFoldDB" id="A0A0K2ZCL0"/>
<gene>
    <name evidence="2" type="ORF">XTPLMG730_0260</name>
</gene>
<dbReference type="EMBL" id="CXOJ01000004">
    <property type="protein sequence ID" value="CTP82928.1"/>
    <property type="molecule type" value="Genomic_DNA"/>
</dbReference>
<evidence type="ECO:0000313" key="3">
    <source>
        <dbReference type="Proteomes" id="UP000045978"/>
    </source>
</evidence>
<evidence type="ECO:0000256" key="1">
    <source>
        <dbReference type="SAM" id="SignalP"/>
    </source>
</evidence>
<sequence>MRRLCGGAALLCATALAAAASLPGLDSAGAVRVGQRFADLAPRAAWQRDNGGPIERCDYVHAGLLPAGVAMMLEDGRVARFDVTDAGPVGPFGIRIGDSEATARAHLPVGYSVEPHHYGGPGDHYLTWRDPHRALAVRYETGEGKVTSMYWGSWDAVQWVEGCA</sequence>
<evidence type="ECO:0000313" key="2">
    <source>
        <dbReference type="EMBL" id="CTP82928.1"/>
    </source>
</evidence>
<reference evidence="2 3" key="1">
    <citation type="submission" date="2015-07" db="EMBL/GenBank/DDBJ databases">
        <authorList>
            <person name="Noorani M."/>
        </authorList>
    </citation>
    <scope>NUCLEOTIDE SEQUENCE [LARGE SCALE GENOMIC DNA]</scope>
    <source>
        <strain evidence="2">LMG730</strain>
    </source>
</reference>
<keyword evidence="1" id="KW-0732">Signal</keyword>